<feature type="compositionally biased region" description="Low complexity" evidence="1">
    <location>
        <begin position="182"/>
        <end position="196"/>
    </location>
</feature>
<feature type="domain" description="DUF6801" evidence="2">
    <location>
        <begin position="7"/>
        <end position="150"/>
    </location>
</feature>
<sequence>MATTVAYACGFPAGEATVDVGFAGTFPTAGEADQPFTPGELSVTVPLDRTSLGDALAAEATTVGGSGTLITPVMQNDASAPVAWPGLTAEPAELAAEGATELTLAAPGPEVRPTGSGDFAFYAGPLSLSLEAGDAEPIAVECTVADGQDVPATELATVAVESPEGEDGGQSQEQDAPSAAEAQRQAPADGQQAAPQDDVRPLSTSCVQTPPSPDDFDRSLFPAAPSGLTLTEPSVRPDNHGCAIAAGFAGVRKLQGSTIVNDPSGGAPQTANVLATFRFGSTPDQYFEQWTVVELSLPPARSTFLNFGFVPVTATIQFETGPASLLTVQQPGENPVTYVAFEQTLRASDVRVNGVPLDVGSNCRSARPMQVMLESEGDYQVLNGGVISGEVEIPPFSGCGVAEDLDRLLTATISGPGNPVRFRQSPLCAPAAECTPGSDRLPIPELPEL</sequence>
<reference evidence="4" key="1">
    <citation type="submission" date="2023-07" db="EMBL/GenBank/DDBJ databases">
        <title>30 novel species of actinomycetes from the DSMZ collection.</title>
        <authorList>
            <person name="Nouioui I."/>
        </authorList>
    </citation>
    <scope>NUCLEOTIDE SEQUENCE [LARGE SCALE GENOMIC DNA]</scope>
    <source>
        <strain evidence="4">DSM 44917</strain>
    </source>
</reference>
<evidence type="ECO:0000313" key="3">
    <source>
        <dbReference type="EMBL" id="MDT0307954.1"/>
    </source>
</evidence>
<feature type="region of interest" description="Disordered" evidence="1">
    <location>
        <begin position="161"/>
        <end position="236"/>
    </location>
</feature>
<proteinExistence type="predicted"/>
<protein>
    <recommendedName>
        <fullName evidence="2">DUF6801 domain-containing protein</fullName>
    </recommendedName>
</protein>
<accession>A0ABU2L8Q3</accession>
<dbReference type="Pfam" id="PF20611">
    <property type="entry name" value="DUF6801"/>
    <property type="match status" value="1"/>
</dbReference>
<gene>
    <name evidence="3" type="ORF">RM780_13405</name>
</gene>
<name>A0ABU2L8Q3_9ACTN</name>
<evidence type="ECO:0000256" key="1">
    <source>
        <dbReference type="SAM" id="MobiDB-lite"/>
    </source>
</evidence>
<comment type="caution">
    <text evidence="3">The sequence shown here is derived from an EMBL/GenBank/DDBJ whole genome shotgun (WGS) entry which is preliminary data.</text>
</comment>
<keyword evidence="4" id="KW-1185">Reference proteome</keyword>
<dbReference type="RefSeq" id="WP_311630904.1">
    <property type="nucleotide sequence ID" value="NZ_JAVREN010000016.1"/>
</dbReference>
<dbReference type="InterPro" id="IPR046542">
    <property type="entry name" value="DUF6801"/>
</dbReference>
<organism evidence="3 4">
    <name type="scientific">Streptomyces boetiae</name>
    <dbReference type="NCBI Taxonomy" id="3075541"/>
    <lineage>
        <taxon>Bacteria</taxon>
        <taxon>Bacillati</taxon>
        <taxon>Actinomycetota</taxon>
        <taxon>Actinomycetes</taxon>
        <taxon>Kitasatosporales</taxon>
        <taxon>Streptomycetaceae</taxon>
        <taxon>Streptomyces</taxon>
    </lineage>
</organism>
<evidence type="ECO:0000313" key="4">
    <source>
        <dbReference type="Proteomes" id="UP001183388"/>
    </source>
</evidence>
<dbReference type="EMBL" id="JAVREN010000016">
    <property type="protein sequence ID" value="MDT0307954.1"/>
    <property type="molecule type" value="Genomic_DNA"/>
</dbReference>
<evidence type="ECO:0000259" key="2">
    <source>
        <dbReference type="Pfam" id="PF20611"/>
    </source>
</evidence>
<dbReference type="Proteomes" id="UP001183388">
    <property type="component" value="Unassembled WGS sequence"/>
</dbReference>